<dbReference type="AlphaFoldDB" id="A0A6N7L166"/>
<keyword evidence="9" id="KW-1185">Reference proteome</keyword>
<dbReference type="InterPro" id="IPR011701">
    <property type="entry name" value="MFS"/>
</dbReference>
<dbReference type="PANTHER" id="PTHR42718:SF42">
    <property type="entry name" value="EXPORT PROTEIN"/>
    <property type="match status" value="1"/>
</dbReference>
<dbReference type="SUPFAM" id="SSF103473">
    <property type="entry name" value="MFS general substrate transporter"/>
    <property type="match status" value="1"/>
</dbReference>
<feature type="transmembrane region" description="Helical" evidence="6">
    <location>
        <begin position="48"/>
        <end position="67"/>
    </location>
</feature>
<sequence length="517" mass="53013">MERSAVHQRRWRILAVLCLSLIVIGMDNLILSLALPRVQQDLGASGGDLQWIVDSYSLAFGGLLLLGGGLGDRFGRKRMLMTGLLLVLGFSAGAAFAGSPGALIAMRTGMGVGGAFVMPATLSIIKDVFPVEEHAKAISAWAGSGAIGVPLGPVLGGLLLEHYWWGSVFLIAVPVVVIALMACAVMVPESRNPRRTRLDLAGVVLSVVGLGTLVYGAIEGPRRGWTDTLTLASLALGVTLCVGFVLWERRSDHPMLSAELFRSPKFAGSAVAMFCVNFCLFGLLFVVTQYFQFIRGHGPLASGLRLLPVLTAIVGAQLGTRLAARIGLRPVAVAGLAVLVASMALMTGADGSSETLALVSLGLFGFTMGLVLPPCADALLAAAPAEQGGAASAVTDATLQVGGSLGIAVIGSVLATTYRDGLPDLDFLPSPATAAVRDSIGGAEAVAQHTGGDAATGLHTVVSDAFVGALADAMWTGAGVALVGVLAVLFLLPGRRGSRTRQSGAAREAATDELVAS</sequence>
<keyword evidence="5" id="KW-0046">Antibiotic resistance</keyword>
<evidence type="ECO:0000256" key="5">
    <source>
        <dbReference type="ARBA" id="ARBA00023251"/>
    </source>
</evidence>
<name>A0A6N7L166_9ACTN</name>
<feature type="transmembrane region" description="Helical" evidence="6">
    <location>
        <begin position="230"/>
        <end position="247"/>
    </location>
</feature>
<evidence type="ECO:0000256" key="1">
    <source>
        <dbReference type="ARBA" id="ARBA00004651"/>
    </source>
</evidence>
<dbReference type="RefSeq" id="WP_153465115.1">
    <property type="nucleotide sequence ID" value="NZ_WBOF01000001.1"/>
</dbReference>
<keyword evidence="2 6" id="KW-0812">Transmembrane</keyword>
<dbReference type="OrthoDB" id="9781469at2"/>
<comment type="subcellular location">
    <subcellularLocation>
        <location evidence="1">Cell membrane</location>
        <topology evidence="1">Multi-pass membrane protein</topology>
    </subcellularLocation>
</comment>
<dbReference type="PROSITE" id="PS50850">
    <property type="entry name" value="MFS"/>
    <property type="match status" value="1"/>
</dbReference>
<feature type="transmembrane region" description="Helical" evidence="6">
    <location>
        <begin position="198"/>
        <end position="218"/>
    </location>
</feature>
<gene>
    <name evidence="8" type="ORF">F7Q99_25545</name>
</gene>
<feature type="transmembrane region" description="Helical" evidence="6">
    <location>
        <begin position="268"/>
        <end position="291"/>
    </location>
</feature>
<organism evidence="8 9">
    <name type="scientific">Streptomyces kaniharaensis</name>
    <dbReference type="NCBI Taxonomy" id="212423"/>
    <lineage>
        <taxon>Bacteria</taxon>
        <taxon>Bacillati</taxon>
        <taxon>Actinomycetota</taxon>
        <taxon>Actinomycetes</taxon>
        <taxon>Kitasatosporales</taxon>
        <taxon>Streptomycetaceae</taxon>
        <taxon>Streptomyces</taxon>
    </lineage>
</organism>
<evidence type="ECO:0000259" key="7">
    <source>
        <dbReference type="PROSITE" id="PS50850"/>
    </source>
</evidence>
<dbReference type="InterPro" id="IPR020846">
    <property type="entry name" value="MFS_dom"/>
</dbReference>
<proteinExistence type="predicted"/>
<evidence type="ECO:0000256" key="2">
    <source>
        <dbReference type="ARBA" id="ARBA00022692"/>
    </source>
</evidence>
<dbReference type="Gene3D" id="1.20.1250.20">
    <property type="entry name" value="MFS general substrate transporter like domains"/>
    <property type="match status" value="1"/>
</dbReference>
<dbReference type="GO" id="GO:0022857">
    <property type="term" value="F:transmembrane transporter activity"/>
    <property type="evidence" value="ECO:0007669"/>
    <property type="project" value="InterPro"/>
</dbReference>
<dbReference type="Proteomes" id="UP000450000">
    <property type="component" value="Unassembled WGS sequence"/>
</dbReference>
<evidence type="ECO:0000313" key="9">
    <source>
        <dbReference type="Proteomes" id="UP000450000"/>
    </source>
</evidence>
<feature type="transmembrane region" description="Helical" evidence="6">
    <location>
        <begin position="137"/>
        <end position="158"/>
    </location>
</feature>
<protein>
    <submittedName>
        <fullName evidence="8">MFS transporter</fullName>
    </submittedName>
</protein>
<feature type="transmembrane region" description="Helical" evidence="6">
    <location>
        <begin position="104"/>
        <end position="125"/>
    </location>
</feature>
<feature type="transmembrane region" description="Helical" evidence="6">
    <location>
        <begin position="79"/>
        <end position="98"/>
    </location>
</feature>
<feature type="transmembrane region" description="Helical" evidence="6">
    <location>
        <begin position="164"/>
        <end position="186"/>
    </location>
</feature>
<reference evidence="8 9" key="1">
    <citation type="submission" date="2019-09" db="EMBL/GenBank/DDBJ databases">
        <title>Genome Sequences of Streptomyces kaniharaensis ATCC 21070.</title>
        <authorList>
            <person name="Zhu W."/>
            <person name="De Crecy-Lagard V."/>
            <person name="Richards N.G."/>
        </authorList>
    </citation>
    <scope>NUCLEOTIDE SEQUENCE [LARGE SCALE GENOMIC DNA]</scope>
    <source>
        <strain evidence="8 9">SF-557</strain>
    </source>
</reference>
<evidence type="ECO:0000256" key="6">
    <source>
        <dbReference type="SAM" id="Phobius"/>
    </source>
</evidence>
<evidence type="ECO:0000313" key="8">
    <source>
        <dbReference type="EMBL" id="MQS15543.1"/>
    </source>
</evidence>
<feature type="domain" description="Major facilitator superfamily (MFS) profile" evidence="7">
    <location>
        <begin position="13"/>
        <end position="496"/>
    </location>
</feature>
<feature type="transmembrane region" description="Helical" evidence="6">
    <location>
        <begin position="331"/>
        <end position="349"/>
    </location>
</feature>
<accession>A0A6N7L166</accession>
<feature type="transmembrane region" description="Helical" evidence="6">
    <location>
        <begin position="355"/>
        <end position="376"/>
    </location>
</feature>
<evidence type="ECO:0000256" key="4">
    <source>
        <dbReference type="ARBA" id="ARBA00023136"/>
    </source>
</evidence>
<feature type="transmembrane region" description="Helical" evidence="6">
    <location>
        <begin position="397"/>
        <end position="418"/>
    </location>
</feature>
<dbReference type="PANTHER" id="PTHR42718">
    <property type="entry name" value="MAJOR FACILITATOR SUPERFAMILY MULTIDRUG TRANSPORTER MFSC"/>
    <property type="match status" value="1"/>
</dbReference>
<feature type="transmembrane region" description="Helical" evidence="6">
    <location>
        <begin position="473"/>
        <end position="492"/>
    </location>
</feature>
<dbReference type="EMBL" id="WBOF01000001">
    <property type="protein sequence ID" value="MQS15543.1"/>
    <property type="molecule type" value="Genomic_DNA"/>
</dbReference>
<comment type="caution">
    <text evidence="8">The sequence shown here is derived from an EMBL/GenBank/DDBJ whole genome shotgun (WGS) entry which is preliminary data.</text>
</comment>
<dbReference type="Pfam" id="PF07690">
    <property type="entry name" value="MFS_1"/>
    <property type="match status" value="1"/>
</dbReference>
<dbReference type="GO" id="GO:0046677">
    <property type="term" value="P:response to antibiotic"/>
    <property type="evidence" value="ECO:0007669"/>
    <property type="project" value="UniProtKB-KW"/>
</dbReference>
<evidence type="ECO:0000256" key="3">
    <source>
        <dbReference type="ARBA" id="ARBA00022989"/>
    </source>
</evidence>
<dbReference type="GO" id="GO:0005886">
    <property type="term" value="C:plasma membrane"/>
    <property type="evidence" value="ECO:0007669"/>
    <property type="project" value="UniProtKB-SubCell"/>
</dbReference>
<dbReference type="InterPro" id="IPR036259">
    <property type="entry name" value="MFS_trans_sf"/>
</dbReference>
<keyword evidence="3 6" id="KW-1133">Transmembrane helix</keyword>
<feature type="transmembrane region" description="Helical" evidence="6">
    <location>
        <begin position="303"/>
        <end position="324"/>
    </location>
</feature>
<keyword evidence="4 6" id="KW-0472">Membrane</keyword>
<dbReference type="CDD" id="cd17321">
    <property type="entry name" value="MFS_MMR_MDR_like"/>
    <property type="match status" value="1"/>
</dbReference>